<dbReference type="Proteomes" id="UP000054408">
    <property type="component" value="Unassembled WGS sequence"/>
</dbReference>
<dbReference type="AlphaFoldDB" id="A0A0L0DWE1"/>
<dbReference type="RefSeq" id="XP_013752627.1">
    <property type="nucleotide sequence ID" value="XM_013897173.1"/>
</dbReference>
<accession>A0A0L0DWE1</accession>
<sequence length="120" mass="13061">MSLLRNEAVTNGRCRWRPPTTLPQWRLAPLLCHAEDDLITLLSSGAVAAESYEGVERIAVSLHQIFGLLAQAVTKDGGAKLEAYDPAAVEVHVVFRLAHWVLDALPSLPVAEVERTGLPL</sequence>
<protein>
    <submittedName>
        <fullName evidence="1">Uncharacterized protein</fullName>
    </submittedName>
</protein>
<gene>
    <name evidence="1" type="ORF">AMSG_11498</name>
</gene>
<dbReference type="GeneID" id="25569437"/>
<name>A0A0L0DWE1_THETB</name>
<organism evidence="1 2">
    <name type="scientific">Thecamonas trahens ATCC 50062</name>
    <dbReference type="NCBI Taxonomy" id="461836"/>
    <lineage>
        <taxon>Eukaryota</taxon>
        <taxon>Apusozoa</taxon>
        <taxon>Apusomonadida</taxon>
        <taxon>Apusomonadidae</taxon>
        <taxon>Thecamonas</taxon>
    </lineage>
</organism>
<evidence type="ECO:0000313" key="2">
    <source>
        <dbReference type="Proteomes" id="UP000054408"/>
    </source>
</evidence>
<feature type="non-terminal residue" evidence="1">
    <location>
        <position position="120"/>
    </location>
</feature>
<dbReference type="EMBL" id="GL349526">
    <property type="protein sequence ID" value="KNC56497.1"/>
    <property type="molecule type" value="Genomic_DNA"/>
</dbReference>
<reference evidence="1 2" key="1">
    <citation type="submission" date="2010-05" db="EMBL/GenBank/DDBJ databases">
        <title>The Genome Sequence of Thecamonas trahens ATCC 50062.</title>
        <authorList>
            <consortium name="The Broad Institute Genome Sequencing Platform"/>
            <person name="Russ C."/>
            <person name="Cuomo C."/>
            <person name="Shea T."/>
            <person name="Young S.K."/>
            <person name="Zeng Q."/>
            <person name="Koehrsen M."/>
            <person name="Haas B."/>
            <person name="Borodovsky M."/>
            <person name="Guigo R."/>
            <person name="Alvarado L."/>
            <person name="Berlin A."/>
            <person name="Bochicchio J."/>
            <person name="Borenstein D."/>
            <person name="Chapman S."/>
            <person name="Chen Z."/>
            <person name="Freedman E."/>
            <person name="Gellesch M."/>
            <person name="Goldberg J."/>
            <person name="Griggs A."/>
            <person name="Gujja S."/>
            <person name="Heilman E."/>
            <person name="Heiman D."/>
            <person name="Hepburn T."/>
            <person name="Howarth C."/>
            <person name="Jen D."/>
            <person name="Larson L."/>
            <person name="Mehta T."/>
            <person name="Park D."/>
            <person name="Pearson M."/>
            <person name="Roberts A."/>
            <person name="Saif S."/>
            <person name="Shenoy N."/>
            <person name="Sisk P."/>
            <person name="Stolte C."/>
            <person name="Sykes S."/>
            <person name="Thomson T."/>
            <person name="Walk T."/>
            <person name="White J."/>
            <person name="Yandava C."/>
            <person name="Burger G."/>
            <person name="Gray M.W."/>
            <person name="Holland P.W.H."/>
            <person name="King N."/>
            <person name="Lang F.B.F."/>
            <person name="Roger A.J."/>
            <person name="Ruiz-Trillo I."/>
            <person name="Lander E."/>
            <person name="Nusbaum C."/>
        </authorList>
    </citation>
    <scope>NUCLEOTIDE SEQUENCE [LARGE SCALE GENOMIC DNA]</scope>
    <source>
        <strain evidence="1 2">ATCC 50062</strain>
    </source>
</reference>
<keyword evidence="2" id="KW-1185">Reference proteome</keyword>
<proteinExistence type="predicted"/>
<evidence type="ECO:0000313" key="1">
    <source>
        <dbReference type="EMBL" id="KNC56497.1"/>
    </source>
</evidence>